<dbReference type="EMBL" id="FOEN01000003">
    <property type="protein sequence ID" value="SEP91536.1"/>
    <property type="molecule type" value="Genomic_DNA"/>
</dbReference>
<organism evidence="2 3">
    <name type="scientific">Ignavigranum ruoffiae</name>
    <dbReference type="NCBI Taxonomy" id="89093"/>
    <lineage>
        <taxon>Bacteria</taxon>
        <taxon>Bacillati</taxon>
        <taxon>Bacillota</taxon>
        <taxon>Bacilli</taxon>
        <taxon>Lactobacillales</taxon>
        <taxon>Aerococcaceae</taxon>
        <taxon>Ignavigranum</taxon>
    </lineage>
</organism>
<reference evidence="2 3" key="1">
    <citation type="submission" date="2016-10" db="EMBL/GenBank/DDBJ databases">
        <authorList>
            <person name="de Groot N.N."/>
        </authorList>
    </citation>
    <scope>NUCLEOTIDE SEQUENCE [LARGE SCALE GENOMIC DNA]</scope>
    <source>
        <strain evidence="2 3">DSM 15695</strain>
    </source>
</reference>
<protein>
    <recommendedName>
        <fullName evidence="1">HTH cro/C1-type domain-containing protein</fullName>
    </recommendedName>
</protein>
<proteinExistence type="predicted"/>
<evidence type="ECO:0000313" key="3">
    <source>
        <dbReference type="Proteomes" id="UP000198833"/>
    </source>
</evidence>
<dbReference type="RefSeq" id="WP_092570825.1">
    <property type="nucleotide sequence ID" value="NZ_FOEN01000003.1"/>
</dbReference>
<dbReference type="OrthoDB" id="2400823at2"/>
<dbReference type="InterPro" id="IPR001387">
    <property type="entry name" value="Cro/C1-type_HTH"/>
</dbReference>
<gene>
    <name evidence="2" type="ORF">SAMN04488558_10377</name>
</gene>
<evidence type="ECO:0000259" key="1">
    <source>
        <dbReference type="Pfam" id="PF13443"/>
    </source>
</evidence>
<sequence>MEIKENIKKLLETDISSYEINRQTGVTRQLIDKYRKEPETIGRLTLDNALALCKYYDDIKKEHSL</sequence>
<keyword evidence="3" id="KW-1185">Reference proteome</keyword>
<accession>A0A1H9BRF6</accession>
<evidence type="ECO:0000313" key="2">
    <source>
        <dbReference type="EMBL" id="SEP91536.1"/>
    </source>
</evidence>
<name>A0A1H9BRF6_9LACT</name>
<dbReference type="AlphaFoldDB" id="A0A1H9BRF6"/>
<dbReference type="Proteomes" id="UP000198833">
    <property type="component" value="Unassembled WGS sequence"/>
</dbReference>
<dbReference type="Pfam" id="PF13443">
    <property type="entry name" value="HTH_26"/>
    <property type="match status" value="1"/>
</dbReference>
<feature type="domain" description="HTH cro/C1-type" evidence="1">
    <location>
        <begin position="10"/>
        <end position="57"/>
    </location>
</feature>